<dbReference type="Gene3D" id="1.20.140.10">
    <property type="entry name" value="Butyryl-CoA Dehydrogenase, subunit A, domain 3"/>
    <property type="match status" value="1"/>
</dbReference>
<evidence type="ECO:0000256" key="3">
    <source>
        <dbReference type="ARBA" id="ARBA00022630"/>
    </source>
</evidence>
<evidence type="ECO:0000259" key="7">
    <source>
        <dbReference type="Pfam" id="PF02771"/>
    </source>
</evidence>
<evidence type="ECO:0000256" key="2">
    <source>
        <dbReference type="ARBA" id="ARBA00009347"/>
    </source>
</evidence>
<evidence type="ECO:0000256" key="4">
    <source>
        <dbReference type="ARBA" id="ARBA00022827"/>
    </source>
</evidence>
<dbReference type="PANTHER" id="PTHR43884:SF20">
    <property type="entry name" value="ACYL-COA DEHYDROGENASE FADE28"/>
    <property type="match status" value="1"/>
</dbReference>
<evidence type="ECO:0000313" key="8">
    <source>
        <dbReference type="EMBL" id="ORV86208.1"/>
    </source>
</evidence>
<dbReference type="AlphaFoldDB" id="A0A1X1WI44"/>
<evidence type="ECO:0000256" key="5">
    <source>
        <dbReference type="ARBA" id="ARBA00023002"/>
    </source>
</evidence>
<dbReference type="InterPro" id="IPR013786">
    <property type="entry name" value="AcylCoA_DH/ox_N"/>
</dbReference>
<name>A0A1X1WI44_MYCIR</name>
<organism evidence="8 9">
    <name type="scientific">Mycolicibacterium iranicum</name>
    <name type="common">Mycobacterium iranicum</name>
    <dbReference type="NCBI Taxonomy" id="912594"/>
    <lineage>
        <taxon>Bacteria</taxon>
        <taxon>Bacillati</taxon>
        <taxon>Actinomycetota</taxon>
        <taxon>Actinomycetes</taxon>
        <taxon>Mycobacteriales</taxon>
        <taxon>Mycobacteriaceae</taxon>
        <taxon>Mycolicibacterium</taxon>
    </lineage>
</organism>
<dbReference type="GO" id="GO:0050660">
    <property type="term" value="F:flavin adenine dinucleotide binding"/>
    <property type="evidence" value="ECO:0007669"/>
    <property type="project" value="InterPro"/>
</dbReference>
<dbReference type="InterPro" id="IPR009075">
    <property type="entry name" value="AcylCo_DH/oxidase_C"/>
</dbReference>
<dbReference type="SUPFAM" id="SSF47203">
    <property type="entry name" value="Acyl-CoA dehydrogenase C-terminal domain-like"/>
    <property type="match status" value="1"/>
</dbReference>
<dbReference type="Proteomes" id="UP000193622">
    <property type="component" value="Unassembled WGS sequence"/>
</dbReference>
<gene>
    <name evidence="8" type="ORF">AWC12_19185</name>
</gene>
<dbReference type="Pfam" id="PF02771">
    <property type="entry name" value="Acyl-CoA_dh_N"/>
    <property type="match status" value="1"/>
</dbReference>
<evidence type="ECO:0000313" key="9">
    <source>
        <dbReference type="Proteomes" id="UP000193622"/>
    </source>
</evidence>
<evidence type="ECO:0000259" key="6">
    <source>
        <dbReference type="Pfam" id="PF00441"/>
    </source>
</evidence>
<dbReference type="RefSeq" id="WP_085176165.1">
    <property type="nucleotide sequence ID" value="NZ_LQPC01000037.1"/>
</dbReference>
<dbReference type="Gene3D" id="1.10.540.10">
    <property type="entry name" value="Acyl-CoA dehydrogenase/oxidase, N-terminal domain"/>
    <property type="match status" value="1"/>
</dbReference>
<dbReference type="InterPro" id="IPR009100">
    <property type="entry name" value="AcylCoA_DH/oxidase_NM_dom_sf"/>
</dbReference>
<keyword evidence="5" id="KW-0560">Oxidoreductase</keyword>
<proteinExistence type="inferred from homology"/>
<dbReference type="InterPro" id="IPR036250">
    <property type="entry name" value="AcylCo_DH-like_C"/>
</dbReference>
<feature type="domain" description="Acyl-CoA dehydrogenase/oxidase N-terminal" evidence="7">
    <location>
        <begin position="6"/>
        <end position="100"/>
    </location>
</feature>
<feature type="domain" description="Acyl-CoA dehydrogenase/oxidase C-terminal" evidence="6">
    <location>
        <begin position="209"/>
        <end position="341"/>
    </location>
</feature>
<accession>A0A1X1WI44</accession>
<protein>
    <submittedName>
        <fullName evidence="8">Acyl-CoA dehydrogenase</fullName>
    </submittedName>
</protein>
<dbReference type="GO" id="GO:0003995">
    <property type="term" value="F:acyl-CoA dehydrogenase activity"/>
    <property type="evidence" value="ECO:0007669"/>
    <property type="project" value="TreeGrafter"/>
</dbReference>
<sequence>MYIGLTDEQDMLRQTTARLADAIATNNADDIASGDDLDRQWERIVELGLPALRAPSSWGLDASGVETVVALEELARRLTAVPALGQGALATELLHAAGADKEVELVAEGALRIAPVLSEDLMDFAQTADRGIALDAAGATDVLFAVREGGGRRLVSAAVAAAETDTGAGLDLTRAMREVVSADMESPTPVGDPIPAERWTSVQAMALTAVAADLVGVMAGALDDAVRYAGERVQFGTKIGSFQAIQHLLADSLVRLEGARSCLWHAAWAVDHLPAEQALLAGRTAKAYASAAGRDVVENAMQVLGGISITWEHAAHLRLRRTLVNRRLFGDETTQYAAIADMRLSDRELS</sequence>
<comment type="similarity">
    <text evidence="2">Belongs to the acyl-CoA dehydrogenase family.</text>
</comment>
<keyword evidence="4" id="KW-0274">FAD</keyword>
<keyword evidence="3" id="KW-0285">Flavoprotein</keyword>
<dbReference type="Pfam" id="PF00441">
    <property type="entry name" value="Acyl-CoA_dh_1"/>
    <property type="match status" value="1"/>
</dbReference>
<comment type="caution">
    <text evidence="8">The sequence shown here is derived from an EMBL/GenBank/DDBJ whole genome shotgun (WGS) entry which is preliminary data.</text>
</comment>
<dbReference type="PANTHER" id="PTHR43884">
    <property type="entry name" value="ACYL-COA DEHYDROGENASE"/>
    <property type="match status" value="1"/>
</dbReference>
<dbReference type="InterPro" id="IPR037069">
    <property type="entry name" value="AcylCoA_DH/ox_N_sf"/>
</dbReference>
<reference evidence="8 9" key="1">
    <citation type="submission" date="2016-01" db="EMBL/GenBank/DDBJ databases">
        <title>The new phylogeny of the genus Mycobacterium.</title>
        <authorList>
            <person name="Tarcisio F."/>
            <person name="Conor M."/>
            <person name="Antonella G."/>
            <person name="Elisabetta G."/>
            <person name="Giulia F.S."/>
            <person name="Sara T."/>
            <person name="Anna F."/>
            <person name="Clotilde B."/>
            <person name="Roberto B."/>
            <person name="Veronica D.S."/>
            <person name="Fabio R."/>
            <person name="Monica P."/>
            <person name="Olivier J."/>
            <person name="Enrico T."/>
            <person name="Nicola S."/>
        </authorList>
    </citation>
    <scope>NUCLEOTIDE SEQUENCE [LARGE SCALE GENOMIC DNA]</scope>
    <source>
        <strain evidence="8 9">DSM 45541</strain>
    </source>
</reference>
<evidence type="ECO:0000256" key="1">
    <source>
        <dbReference type="ARBA" id="ARBA00001974"/>
    </source>
</evidence>
<dbReference type="SUPFAM" id="SSF56645">
    <property type="entry name" value="Acyl-CoA dehydrogenase NM domain-like"/>
    <property type="match status" value="1"/>
</dbReference>
<comment type="cofactor">
    <cofactor evidence="1">
        <name>FAD</name>
        <dbReference type="ChEBI" id="CHEBI:57692"/>
    </cofactor>
</comment>
<dbReference type="EMBL" id="LQPC01000037">
    <property type="protein sequence ID" value="ORV86208.1"/>
    <property type="molecule type" value="Genomic_DNA"/>
</dbReference>